<dbReference type="EMBL" id="JAAEJV010000020">
    <property type="protein sequence ID" value="MBF5059385.1"/>
    <property type="molecule type" value="Genomic_DNA"/>
</dbReference>
<dbReference type="SUPFAM" id="SSF117916">
    <property type="entry name" value="Fe-S cluster assembly (FSCA) domain-like"/>
    <property type="match status" value="1"/>
</dbReference>
<dbReference type="InterPro" id="IPR002871">
    <property type="entry name" value="NIF_FeS_clus_asmbl_NifU_N"/>
</dbReference>
<proteinExistence type="predicted"/>
<evidence type="ECO:0000259" key="5">
    <source>
        <dbReference type="Pfam" id="PF01592"/>
    </source>
</evidence>
<organism evidence="6 7">
    <name type="scientific">Candidatus Neptunichlamydia vexilliferae</name>
    <dbReference type="NCBI Taxonomy" id="1651774"/>
    <lineage>
        <taxon>Bacteria</taxon>
        <taxon>Pseudomonadati</taxon>
        <taxon>Chlamydiota</taxon>
        <taxon>Chlamydiia</taxon>
        <taxon>Parachlamydiales</taxon>
        <taxon>Simkaniaceae</taxon>
        <taxon>Candidatus Neptunichlamydia</taxon>
    </lineage>
</organism>
<comment type="caution">
    <text evidence="6">The sequence shown here is derived from an EMBL/GenBank/DDBJ whole genome shotgun (WGS) entry which is preliminary data.</text>
</comment>
<dbReference type="InterPro" id="IPR001075">
    <property type="entry name" value="NIF_FeS_clus_asmbl_NifU_C"/>
</dbReference>
<feature type="region of interest" description="Disordered" evidence="3">
    <location>
        <begin position="187"/>
        <end position="208"/>
    </location>
</feature>
<accession>A0ABS0AZL2</accession>
<evidence type="ECO:0000256" key="2">
    <source>
        <dbReference type="ARBA" id="ARBA00023231"/>
    </source>
</evidence>
<dbReference type="Gene3D" id="3.30.300.130">
    <property type="entry name" value="Fe-S cluster assembly (FSCA)"/>
    <property type="match status" value="1"/>
</dbReference>
<keyword evidence="7" id="KW-1185">Reference proteome</keyword>
<feature type="domain" description="NIF system FeS cluster assembly NifU C-terminal" evidence="4">
    <location>
        <begin position="222"/>
        <end position="288"/>
    </location>
</feature>
<evidence type="ECO:0000256" key="3">
    <source>
        <dbReference type="SAM" id="MobiDB-lite"/>
    </source>
</evidence>
<dbReference type="Pfam" id="PF01592">
    <property type="entry name" value="NifU_N"/>
    <property type="match status" value="1"/>
</dbReference>
<keyword evidence="2" id="KW-0535">Nitrogen fixation</keyword>
<dbReference type="Pfam" id="PF01106">
    <property type="entry name" value="NifU"/>
    <property type="match status" value="1"/>
</dbReference>
<dbReference type="Proteomes" id="UP001194714">
    <property type="component" value="Unassembled WGS sequence"/>
</dbReference>
<reference evidence="6 7" key="1">
    <citation type="submission" date="2020-01" db="EMBL/GenBank/DDBJ databases">
        <title>Draft genome sequence of Cand. Neptunochlamydia vexilliferae K9.</title>
        <authorList>
            <person name="Schulz F."/>
            <person name="Koestlbacher S."/>
            <person name="Wascher F."/>
            <person name="Pizzetti I."/>
            <person name="Horn M."/>
        </authorList>
    </citation>
    <scope>NUCLEOTIDE SEQUENCE [LARGE SCALE GENOMIC DNA]</scope>
    <source>
        <strain evidence="6 7">K9</strain>
    </source>
</reference>
<evidence type="ECO:0000313" key="6">
    <source>
        <dbReference type="EMBL" id="MBF5059385.1"/>
    </source>
</evidence>
<dbReference type="SUPFAM" id="SSF82649">
    <property type="entry name" value="SufE/NifU"/>
    <property type="match status" value="1"/>
</dbReference>
<dbReference type="InterPro" id="IPR034904">
    <property type="entry name" value="FSCA_dom_sf"/>
</dbReference>
<feature type="domain" description="NIF system FeS cluster assembly NifU N-terminal" evidence="5">
    <location>
        <begin position="54"/>
        <end position="179"/>
    </location>
</feature>
<gene>
    <name evidence="6" type="ORF">NEPTK9_000897</name>
</gene>
<sequence length="297" mass="33411">MWDRREKRLKFYTVSRHYRRRDQPGDRPYCRCRPKVSHLFKWGGPMKPHPWTTYSNLLVERILNPRNVGFFKENTGALQEMRVVTGHAESEGSHVHFFLIVDETDGVVADAKFKAFGETALIGAADAACEVLLRKNYDQARRLTTDLIDRKLRDFTQIPAFPETAAFTLNLVLSAIEEAAEKCTDIPLKDPSVTPPVPQGGSAEGGHPDWHLFSPEEKLDHIKEVIRDEIQPYIELDAGGIEVSAFNNEQEIVIAYQGACTTCPSSTGATLDAIQQILRSRLHPSLVVKPDLSLLSF</sequence>
<evidence type="ECO:0000256" key="1">
    <source>
        <dbReference type="ARBA" id="ARBA00015278"/>
    </source>
</evidence>
<dbReference type="Gene3D" id="3.90.1010.10">
    <property type="match status" value="1"/>
</dbReference>
<protein>
    <recommendedName>
        <fullName evidence="1">Nitrogen fixation protein NifU</fullName>
    </recommendedName>
</protein>
<evidence type="ECO:0000259" key="4">
    <source>
        <dbReference type="Pfam" id="PF01106"/>
    </source>
</evidence>
<name>A0ABS0AZL2_9BACT</name>
<evidence type="ECO:0000313" key="7">
    <source>
        <dbReference type="Proteomes" id="UP001194714"/>
    </source>
</evidence>